<sequence length="459" mass="51489">MTTISSGNTIHTGDDPRALPEFSALKEEIGKLNHPARPDVDWARVEQLCLALFRLNGVELQSAAWYTLARAQRAGLAGIDEGLALIDGLVSHQWAQFWPQPTHARIEIFAWLVARLQQVLRTCVFSYIDLSLIYRVEKVLEQLCEVLQRLELKHVSKLDSLRVQLHNSARRLECLEQEKGSVPVSLASVQPVEGKAILLPEEPSSPQLIYVVQETISSVQPQVKVAQVVPASRWKAWHGFVAGVAFCALVVTGGWLVDRIRQPSPLVEALLATTYPLPQTLLPAQLAELHQSDNAALLSRLQDKTLDASRAQLTNLTTLPALWPLSYGSQLLQQLRTLWPASQAVQDMQNQWLHQREAAALPMQALENYHLAQLRLQHLTDRLDALDEKRGRYLTGSELKSMVFSIRQPLANTPPLEELLRQLAEQKKSGTVSLALLMQINTRFNQLLNRYYLLLKVGG</sequence>
<dbReference type="Proteomes" id="UP000023464">
    <property type="component" value="Unassembled WGS sequence"/>
</dbReference>
<dbReference type="RefSeq" id="WP_036779551.1">
    <property type="nucleotide sequence ID" value="NZ_CAWLTM010000079.1"/>
</dbReference>
<comment type="caution">
    <text evidence="3">The sequence shown here is derived from an EMBL/GenBank/DDBJ whole genome shotgun (WGS) entry which is preliminary data.</text>
</comment>
<organism evidence="3 4">
    <name type="scientific">Photorhabdus aegyptia</name>
    <dbReference type="NCBI Taxonomy" id="2805098"/>
    <lineage>
        <taxon>Bacteria</taxon>
        <taxon>Pseudomonadati</taxon>
        <taxon>Pseudomonadota</taxon>
        <taxon>Gammaproteobacteria</taxon>
        <taxon>Enterobacterales</taxon>
        <taxon>Morganellaceae</taxon>
        <taxon>Photorhabdus</taxon>
    </lineage>
</organism>
<evidence type="ECO:0000313" key="4">
    <source>
        <dbReference type="Proteomes" id="UP000023464"/>
    </source>
</evidence>
<dbReference type="AlphaFoldDB" id="A0A022PK56"/>
<reference evidence="3 4" key="1">
    <citation type="submission" date="2014-03" db="EMBL/GenBank/DDBJ databases">
        <title>Draft Genome of Photorhabdus luminescens BA1, an Egyptian Isolate.</title>
        <authorList>
            <person name="Ghazal S."/>
            <person name="Hurst S.G.IV."/>
            <person name="Morris K."/>
            <person name="Thomas K."/>
            <person name="Tisa L.S."/>
        </authorList>
    </citation>
    <scope>NUCLEOTIDE SEQUENCE [LARGE SCALE GENOMIC DNA]</scope>
    <source>
        <strain evidence="3 4">BA1</strain>
    </source>
</reference>
<dbReference type="Pfam" id="PF06812">
    <property type="entry name" value="ImpA_N"/>
    <property type="match status" value="1"/>
</dbReference>
<evidence type="ECO:0000259" key="1">
    <source>
        <dbReference type="Pfam" id="PF06812"/>
    </source>
</evidence>
<protein>
    <recommendedName>
        <fullName evidence="5">Type VI secretion system protein VasL</fullName>
    </recommendedName>
</protein>
<accession>A0A022PK56</accession>
<keyword evidence="4" id="KW-1185">Reference proteome</keyword>
<proteinExistence type="predicted"/>
<evidence type="ECO:0000313" key="3">
    <source>
        <dbReference type="EMBL" id="EYU14900.1"/>
    </source>
</evidence>
<dbReference type="PANTHER" id="PTHR37024">
    <property type="entry name" value="TYPE VI SECRETION SYSTEM DUF2094 AND IMPA-RELATED DOMAIN PROTEIN"/>
    <property type="match status" value="1"/>
</dbReference>
<dbReference type="EMBL" id="JFGV01000036">
    <property type="protein sequence ID" value="EYU14900.1"/>
    <property type="molecule type" value="Genomic_DNA"/>
</dbReference>
<feature type="domain" description="ImpA C-terminal" evidence="2">
    <location>
        <begin position="310"/>
        <end position="454"/>
    </location>
</feature>
<dbReference type="InterPro" id="IPR010657">
    <property type="entry name" value="ImpA_N"/>
</dbReference>
<gene>
    <name evidence="3" type="ORF">BA1DRAFT_02565</name>
</gene>
<feature type="domain" description="ImpA N-terminal" evidence="1">
    <location>
        <begin position="12"/>
        <end position="113"/>
    </location>
</feature>
<dbReference type="InterPro" id="IPR021069">
    <property type="entry name" value="ImpA_C"/>
</dbReference>
<evidence type="ECO:0000259" key="2">
    <source>
        <dbReference type="Pfam" id="PF12486"/>
    </source>
</evidence>
<dbReference type="PANTHER" id="PTHR37024:SF5">
    <property type="entry name" value="IMPA N-TERMINAL DOMAIN-CONTAINING PROTEIN"/>
    <property type="match status" value="1"/>
</dbReference>
<evidence type="ECO:0008006" key="5">
    <source>
        <dbReference type="Google" id="ProtNLM"/>
    </source>
</evidence>
<dbReference type="Pfam" id="PF12486">
    <property type="entry name" value="VasL"/>
    <property type="match status" value="1"/>
</dbReference>
<name>A0A022PK56_9GAMM</name>
<dbReference type="PATRIC" id="fig|1393736.3.peg.2625"/>